<dbReference type="GO" id="GO:0071555">
    <property type="term" value="P:cell wall organization"/>
    <property type="evidence" value="ECO:0007669"/>
    <property type="project" value="UniProtKB-UniRule"/>
</dbReference>
<comment type="function">
    <text evidence="1 25">Cell wall formation. Synthesis of cross-linked peptidoglycan from the lipid intermediates. The enzyme has a penicillin-insensitive transglycosylase N-terminal domain (formation of linear glycan strands) and a penicillin-sensitive transpeptidase C-terminal domain (cross-linking of the peptide subunits).</text>
</comment>
<evidence type="ECO:0000256" key="2">
    <source>
        <dbReference type="ARBA" id="ARBA00004533"/>
    </source>
</evidence>
<dbReference type="PIRSF" id="PIRSF002799">
    <property type="entry name" value="PBP_1b"/>
    <property type="match status" value="1"/>
</dbReference>
<feature type="domain" description="Penicillin-binding protein transpeptidase" evidence="29">
    <location>
        <begin position="487"/>
        <end position="731"/>
    </location>
</feature>
<dbReference type="Gene3D" id="3.30.2060.10">
    <property type="entry name" value="Penicillin-binding protein 1b domain"/>
    <property type="match status" value="1"/>
</dbReference>
<evidence type="ECO:0000256" key="27">
    <source>
        <dbReference type="SAM" id="MobiDB-lite"/>
    </source>
</evidence>
<evidence type="ECO:0000256" key="23">
    <source>
        <dbReference type="ARBA" id="ARBA00060592"/>
    </source>
</evidence>
<name>A0AAI9HQM2_MORMO</name>
<dbReference type="Gene3D" id="3.40.710.10">
    <property type="entry name" value="DD-peptidase/beta-lactamase superfamily"/>
    <property type="match status" value="1"/>
</dbReference>
<evidence type="ECO:0000256" key="18">
    <source>
        <dbReference type="ARBA" id="ARBA00023268"/>
    </source>
</evidence>
<reference evidence="33" key="1">
    <citation type="submission" date="2024-02" db="EMBL/GenBank/DDBJ databases">
        <authorList>
            <consortium name="Clinical and Environmental Microbiology Branch: Whole genome sequencing antimicrobial resistance pathogens in the healthcare setting"/>
        </authorList>
    </citation>
    <scope>NUCLEOTIDE SEQUENCE</scope>
    <source>
        <strain evidence="33">2023KU-00017</strain>
    </source>
</reference>
<dbReference type="InterPro" id="IPR001460">
    <property type="entry name" value="PCN-bd_Tpept"/>
</dbReference>
<keyword evidence="7" id="KW-1003">Cell membrane</keyword>
<dbReference type="InterPro" id="IPR011813">
    <property type="entry name" value="PBP_1b"/>
</dbReference>
<evidence type="ECO:0000256" key="28">
    <source>
        <dbReference type="SAM" id="Phobius"/>
    </source>
</evidence>
<dbReference type="InterPro" id="IPR036950">
    <property type="entry name" value="PBP_transglycosylase"/>
</dbReference>
<dbReference type="EMBL" id="ABKJEP030000013">
    <property type="protein sequence ID" value="EMO9456152.1"/>
    <property type="molecule type" value="Genomic_DNA"/>
</dbReference>
<feature type="active site" description="Acyl-ester intermediate; for transpeptidase activity" evidence="26">
    <location>
        <position position="525"/>
    </location>
</feature>
<evidence type="ECO:0000256" key="4">
    <source>
        <dbReference type="ARBA" id="ARBA00007090"/>
    </source>
</evidence>
<dbReference type="GO" id="GO:0008360">
    <property type="term" value="P:regulation of cell shape"/>
    <property type="evidence" value="ECO:0007669"/>
    <property type="project" value="UniProtKB-UniRule"/>
</dbReference>
<feature type="compositionally biased region" description="Low complexity" evidence="27">
    <location>
        <begin position="815"/>
        <end position="826"/>
    </location>
</feature>
<dbReference type="InterPro" id="IPR023346">
    <property type="entry name" value="Lysozyme-like_dom_sf"/>
</dbReference>
<feature type="active site" description="Proton donor; for transglycosylase activity" evidence="26">
    <location>
        <position position="247"/>
    </location>
</feature>
<feature type="region of interest" description="Disordered" evidence="27">
    <location>
        <begin position="815"/>
        <end position="834"/>
    </location>
</feature>
<keyword evidence="13" id="KW-0378">Hydrolase</keyword>
<dbReference type="InterPro" id="IPR028166">
    <property type="entry name" value="UB2H"/>
</dbReference>
<dbReference type="GO" id="GO:0006508">
    <property type="term" value="P:proteolysis"/>
    <property type="evidence" value="ECO:0007669"/>
    <property type="project" value="UniProtKB-KW"/>
</dbReference>
<evidence type="ECO:0000259" key="32">
    <source>
        <dbReference type="Pfam" id="PF14814"/>
    </source>
</evidence>
<dbReference type="Pfam" id="PF00905">
    <property type="entry name" value="Transpeptidase"/>
    <property type="match status" value="1"/>
</dbReference>
<evidence type="ECO:0000256" key="5">
    <source>
        <dbReference type="ARBA" id="ARBA00007739"/>
    </source>
</evidence>
<dbReference type="SUPFAM" id="SSF53955">
    <property type="entry name" value="Lysozyme-like"/>
    <property type="match status" value="1"/>
</dbReference>
<dbReference type="GO" id="GO:0008955">
    <property type="term" value="F:peptidoglycan glycosyltransferase activity"/>
    <property type="evidence" value="ECO:0007669"/>
    <property type="project" value="UniProtKB-UniRule"/>
</dbReference>
<evidence type="ECO:0000256" key="9">
    <source>
        <dbReference type="ARBA" id="ARBA00022645"/>
    </source>
</evidence>
<dbReference type="FunFam" id="1.10.3810.10:FF:000002">
    <property type="entry name" value="Penicillin-binding protein 1B"/>
    <property type="match status" value="1"/>
</dbReference>
<feature type="compositionally biased region" description="Acidic residues" evidence="27">
    <location>
        <begin position="34"/>
        <end position="59"/>
    </location>
</feature>
<keyword evidence="28" id="KW-1133">Transmembrane helix</keyword>
<comment type="subcellular location">
    <subcellularLocation>
        <location evidence="2">Cell inner membrane</location>
    </subcellularLocation>
</comment>
<keyword evidence="8" id="KW-0997">Cell inner membrane</keyword>
<keyword evidence="19 25" id="KW-0961">Cell wall biogenesis/degradation</keyword>
<feature type="transmembrane region" description="Helical" evidence="28">
    <location>
        <begin position="79"/>
        <end position="100"/>
    </location>
</feature>
<feature type="compositionally biased region" description="Basic and acidic residues" evidence="27">
    <location>
        <begin position="1"/>
        <end position="10"/>
    </location>
</feature>
<evidence type="ECO:0000259" key="29">
    <source>
        <dbReference type="Pfam" id="PF00905"/>
    </source>
</evidence>
<evidence type="ECO:0000256" key="14">
    <source>
        <dbReference type="ARBA" id="ARBA00022960"/>
    </source>
</evidence>
<protein>
    <recommendedName>
        <fullName evidence="6 24">Penicillin-binding protein 1B</fullName>
        <shortName evidence="25">PBP-1b</shortName>
        <shortName evidence="25">PBP1b</shortName>
    </recommendedName>
    <alternativeName>
        <fullName evidence="20 25">Murein polymerase</fullName>
    </alternativeName>
</protein>
<evidence type="ECO:0000256" key="21">
    <source>
        <dbReference type="ARBA" id="ARBA00034000"/>
    </source>
</evidence>
<feature type="region of interest" description="Disordered" evidence="27">
    <location>
        <begin position="1"/>
        <end position="72"/>
    </location>
</feature>
<evidence type="ECO:0000256" key="11">
    <source>
        <dbReference type="ARBA" id="ARBA00022676"/>
    </source>
</evidence>
<evidence type="ECO:0000256" key="19">
    <source>
        <dbReference type="ARBA" id="ARBA00023316"/>
    </source>
</evidence>
<gene>
    <name evidence="33" type="primary">mrcB</name>
    <name evidence="33" type="ORF">PN925_001515</name>
</gene>
<evidence type="ECO:0000256" key="1">
    <source>
        <dbReference type="ARBA" id="ARBA00002624"/>
    </source>
</evidence>
<keyword evidence="12 25" id="KW-0808">Transferase</keyword>
<dbReference type="InterPro" id="IPR001264">
    <property type="entry name" value="Glyco_trans_51"/>
</dbReference>
<dbReference type="Gene3D" id="1.20.5.100">
    <property type="entry name" value="Cytochrome c1, transmembrane anchor, C-terminal"/>
    <property type="match status" value="1"/>
</dbReference>
<comment type="catalytic activity">
    <reaction evidence="21">
        <text>Preferential cleavage: (Ac)2-L-Lys-D-Ala-|-D-Ala. Also transpeptidation of peptidyl-alanyl moieties that are N-acyl substituents of D-alanine.</text>
        <dbReference type="EC" id="3.4.16.4"/>
    </reaction>
</comment>
<feature type="domain" description="Transglycosylase PBP1b N-terminal transmembrane" evidence="31">
    <location>
        <begin position="1"/>
        <end position="93"/>
    </location>
</feature>
<evidence type="ECO:0000256" key="6">
    <source>
        <dbReference type="ARBA" id="ARBA00018637"/>
    </source>
</evidence>
<comment type="caution">
    <text evidence="33">The sequence shown here is derived from an EMBL/GenBank/DDBJ whole genome shotgun (WGS) entry which is preliminary data.</text>
</comment>
<keyword evidence="11 25" id="KW-0328">Glycosyltransferase</keyword>
<dbReference type="SUPFAM" id="SSF56601">
    <property type="entry name" value="beta-lactamase/transpeptidase-like"/>
    <property type="match status" value="1"/>
</dbReference>
<proteinExistence type="inferred from homology"/>
<evidence type="ECO:0000259" key="30">
    <source>
        <dbReference type="Pfam" id="PF00912"/>
    </source>
</evidence>
<organism evidence="33">
    <name type="scientific">Morganella morganii</name>
    <name type="common">Proteus morganii</name>
    <dbReference type="NCBI Taxonomy" id="582"/>
    <lineage>
        <taxon>Bacteria</taxon>
        <taxon>Pseudomonadati</taxon>
        <taxon>Pseudomonadota</taxon>
        <taxon>Gammaproteobacteria</taxon>
        <taxon>Enterobacterales</taxon>
        <taxon>Morganellaceae</taxon>
        <taxon>Morganella</taxon>
    </lineage>
</organism>
<dbReference type="GO" id="GO:0009252">
    <property type="term" value="P:peptidoglycan biosynthetic process"/>
    <property type="evidence" value="ECO:0007669"/>
    <property type="project" value="UniProtKB-UniRule"/>
</dbReference>
<keyword evidence="15 25" id="KW-0573">Peptidoglycan synthesis</keyword>
<evidence type="ECO:0000256" key="8">
    <source>
        <dbReference type="ARBA" id="ARBA00022519"/>
    </source>
</evidence>
<accession>A0AAI9HQM2</accession>
<dbReference type="Gene3D" id="1.10.3810.10">
    <property type="entry name" value="Biosynthetic peptidoglycan transglycosylase-like"/>
    <property type="match status" value="1"/>
</dbReference>
<evidence type="ECO:0000256" key="16">
    <source>
        <dbReference type="ARBA" id="ARBA00023136"/>
    </source>
</evidence>
<comment type="pathway">
    <text evidence="23">Glycan biosynthesis.</text>
</comment>
<dbReference type="GO" id="GO:0005886">
    <property type="term" value="C:plasma membrane"/>
    <property type="evidence" value="ECO:0007669"/>
    <property type="project" value="UniProtKB-SubCell"/>
</dbReference>
<dbReference type="GO" id="GO:0009002">
    <property type="term" value="F:serine-type D-Ala-D-Ala carboxypeptidase activity"/>
    <property type="evidence" value="ECO:0007669"/>
    <property type="project" value="UniProtKB-EC"/>
</dbReference>
<dbReference type="Pfam" id="PF00912">
    <property type="entry name" value="Transgly"/>
    <property type="match status" value="1"/>
</dbReference>
<keyword evidence="18" id="KW-0511">Multifunctional enzyme</keyword>
<keyword evidence="17" id="KW-0046">Antibiotic resistance</keyword>
<sequence length="834" mass="92171">MSDFDREPTGRRGSKVSAGKKRGRSDRRRRRDEDYDDDIEYDDDFGDDEPDDDYDDEEDSARMSKKGRKNKPPKRRWRWFWFLVKLGIVMAILLGIYGVYLAGKISDRLDGKVWDLPAAVYGRTVNLEPGMDYSLNEMVKLLEGMQYRKVTKITRAGEFSVTGNTIQMLRRPFDFPDSKEGQINARLTFGSSGLEKIENVDNGREFGFFRLDPKLITMLQSANGEQRLFLARSGFPDELVKALLVTEDRNFYEHDGISITSIGRALLANLTAGRAVQGGSTLTQQLVKNLFLSNERTLVRKANEAYMALIMDYRYDKDRILELYLNEVYLGQSGDEQIRGFPLASLYYFGRPVDELSLDQVALLVGMVKGASVYNPWRNPKNALERRNVVLKLLQTQGGVIDQEMYDVLSARPLGVKEKSGVITPQPAFMQLVRQELREKLGDKVDDLSGVKIFTTLDPVSQDAAENAVEEGVKAIRAERKKPELEGAMVVVDRISGEVRAMVGGSQPQFAGFNRAMAAERSIGSLAKPMTYLTALGIPDTYRLNTWLDDQPLTINVPGGGGTWSPRNDSKTFSGRVMLVDALARSINVPTVNLGMAVGLDAVADTFVRLGAPAKNIQKVPAMLLGAVNLTPLQVSQLFQTIGSGGNRATLSALRSVIAEDGTVIYQSFPQAQRAVAPQAAYMTLYGMQQVVERGTAARRLGSKFGKYHLAGKTGTTNLMRDSWFVGIDGKEVTVSWMGLDDNSPSGLYGGSGALVLYGRYLDNQPPLALNLTPPEDIAEMAVDADGNFVCNGVGVTRTLPVWTTDAQALCGQQAPAQQQGEEAPGWLKEMFEQ</sequence>
<feature type="domain" description="Glycosyl transferase family 51" evidence="30">
    <location>
        <begin position="223"/>
        <end position="393"/>
    </location>
</feature>
<dbReference type="PANTHER" id="PTHR32282:SF11">
    <property type="entry name" value="PENICILLIN-BINDING PROTEIN 1B"/>
    <property type="match status" value="1"/>
</dbReference>
<comment type="similarity">
    <text evidence="5 25">In the N-terminal section; belongs to the glycosyltransferase 51 family.</text>
</comment>
<dbReference type="GO" id="GO:0008658">
    <property type="term" value="F:penicillin binding"/>
    <property type="evidence" value="ECO:0007669"/>
    <property type="project" value="UniProtKB-UniRule"/>
</dbReference>
<dbReference type="Pfam" id="PF14812">
    <property type="entry name" value="PBP1_TM"/>
    <property type="match status" value="1"/>
</dbReference>
<evidence type="ECO:0000256" key="22">
    <source>
        <dbReference type="ARBA" id="ARBA00049902"/>
    </source>
</evidence>
<evidence type="ECO:0000256" key="12">
    <source>
        <dbReference type="ARBA" id="ARBA00022679"/>
    </source>
</evidence>
<dbReference type="InterPro" id="IPR032730">
    <property type="entry name" value="PBP1b_TM"/>
</dbReference>
<keyword evidence="16 28" id="KW-0472">Membrane</keyword>
<evidence type="ECO:0000256" key="7">
    <source>
        <dbReference type="ARBA" id="ARBA00022475"/>
    </source>
</evidence>
<evidence type="ECO:0000256" key="24">
    <source>
        <dbReference type="NCBIfam" id="TIGR02071"/>
    </source>
</evidence>
<evidence type="ECO:0000256" key="3">
    <source>
        <dbReference type="ARBA" id="ARBA00004752"/>
    </source>
</evidence>
<evidence type="ECO:0000256" key="25">
    <source>
        <dbReference type="PIRNR" id="PIRNR002799"/>
    </source>
</evidence>
<dbReference type="GO" id="GO:0030288">
    <property type="term" value="C:outer membrane-bounded periplasmic space"/>
    <property type="evidence" value="ECO:0007669"/>
    <property type="project" value="TreeGrafter"/>
</dbReference>
<dbReference type="NCBIfam" id="NF007061">
    <property type="entry name" value="PRK09506.1"/>
    <property type="match status" value="1"/>
</dbReference>
<dbReference type="PANTHER" id="PTHR32282">
    <property type="entry name" value="BINDING PROTEIN TRANSPEPTIDASE, PUTATIVE-RELATED"/>
    <property type="match status" value="1"/>
</dbReference>
<evidence type="ECO:0000256" key="10">
    <source>
        <dbReference type="ARBA" id="ARBA00022670"/>
    </source>
</evidence>
<feature type="compositionally biased region" description="Basic residues" evidence="27">
    <location>
        <begin position="12"/>
        <end position="30"/>
    </location>
</feature>
<dbReference type="Pfam" id="PF14814">
    <property type="entry name" value="UB2H"/>
    <property type="match status" value="1"/>
</dbReference>
<comment type="catalytic activity">
    <reaction evidence="22">
        <text>[GlcNAc-(1-&gt;4)-Mur2Ac(oyl-L-Ala-gamma-D-Glu-L-Lys-D-Ala-D-Ala)](n)-di-trans,octa-cis-undecaprenyl diphosphate + beta-D-GlcNAc-(1-&gt;4)-Mur2Ac(oyl-L-Ala-gamma-D-Glu-L-Lys-D-Ala-D-Ala)-di-trans,octa-cis-undecaprenyl diphosphate = [GlcNAc-(1-&gt;4)-Mur2Ac(oyl-L-Ala-gamma-D-Glu-L-Lys-D-Ala-D-Ala)](n+1)-di-trans,octa-cis-undecaprenyl diphosphate + di-trans,octa-cis-undecaprenyl diphosphate + H(+)</text>
        <dbReference type="Rhea" id="RHEA:23708"/>
        <dbReference type="Rhea" id="RHEA-COMP:9602"/>
        <dbReference type="Rhea" id="RHEA-COMP:9603"/>
        <dbReference type="ChEBI" id="CHEBI:15378"/>
        <dbReference type="ChEBI" id="CHEBI:58405"/>
        <dbReference type="ChEBI" id="CHEBI:60033"/>
        <dbReference type="ChEBI" id="CHEBI:78435"/>
        <dbReference type="EC" id="2.4.99.28"/>
    </reaction>
</comment>
<feature type="domain" description="Bifunctional transglycosylase second" evidence="32">
    <location>
        <begin position="127"/>
        <end position="211"/>
    </location>
</feature>
<keyword evidence="9" id="KW-0121">Carboxypeptidase</keyword>
<dbReference type="GO" id="GO:0046677">
    <property type="term" value="P:response to antibiotic"/>
    <property type="evidence" value="ECO:0007669"/>
    <property type="project" value="UniProtKB-UniRule"/>
</dbReference>
<dbReference type="InterPro" id="IPR012338">
    <property type="entry name" value="Beta-lactam/transpept-like"/>
</dbReference>
<evidence type="ECO:0000256" key="17">
    <source>
        <dbReference type="ARBA" id="ARBA00023251"/>
    </source>
</evidence>
<evidence type="ECO:0000256" key="15">
    <source>
        <dbReference type="ARBA" id="ARBA00022984"/>
    </source>
</evidence>
<evidence type="ECO:0000313" key="33">
    <source>
        <dbReference type="EMBL" id="EMO9456152.1"/>
    </source>
</evidence>
<keyword evidence="10" id="KW-0645">Protease</keyword>
<keyword evidence="14 25" id="KW-0133">Cell shape</keyword>
<dbReference type="InterPro" id="IPR050396">
    <property type="entry name" value="Glycosyltr_51/Transpeptidase"/>
</dbReference>
<evidence type="ECO:0000256" key="13">
    <source>
        <dbReference type="ARBA" id="ARBA00022801"/>
    </source>
</evidence>
<keyword evidence="28" id="KW-0812">Transmembrane</keyword>
<evidence type="ECO:0000256" key="20">
    <source>
        <dbReference type="ARBA" id="ARBA00032454"/>
    </source>
</evidence>
<feature type="compositionally biased region" description="Basic residues" evidence="27">
    <location>
        <begin position="63"/>
        <end position="72"/>
    </location>
</feature>
<comment type="similarity">
    <text evidence="4 25">In the C-terminal section; belongs to the transpeptidase family.</text>
</comment>
<dbReference type="GO" id="GO:0009274">
    <property type="term" value="C:peptidoglycan-based cell wall"/>
    <property type="evidence" value="ECO:0007669"/>
    <property type="project" value="UniProtKB-UniRule"/>
</dbReference>
<dbReference type="NCBIfam" id="TIGR02071">
    <property type="entry name" value="PBP_1b"/>
    <property type="match status" value="1"/>
</dbReference>
<evidence type="ECO:0000259" key="31">
    <source>
        <dbReference type="Pfam" id="PF14812"/>
    </source>
</evidence>
<comment type="pathway">
    <text evidence="3 25">Cell wall biogenesis; peptidoglycan biosynthesis.</text>
</comment>
<dbReference type="FunFam" id="3.40.710.10:FF:000006">
    <property type="entry name" value="Penicillin-binding protein 1B"/>
    <property type="match status" value="1"/>
</dbReference>
<evidence type="ECO:0000256" key="26">
    <source>
        <dbReference type="PIRSR" id="PIRSR002799-1"/>
    </source>
</evidence>
<dbReference type="AlphaFoldDB" id="A0AAI9HQM2"/>